<feature type="compositionally biased region" description="Low complexity" evidence="1">
    <location>
        <begin position="254"/>
        <end position="266"/>
    </location>
</feature>
<proteinExistence type="predicted"/>
<dbReference type="EMBL" id="CP036264">
    <property type="protein sequence ID" value="QEF99049.1"/>
    <property type="molecule type" value="Genomic_DNA"/>
</dbReference>
<reference evidence="2 3" key="1">
    <citation type="submission" date="2019-02" db="EMBL/GenBank/DDBJ databases">
        <title>Planctomycetal bacteria perform biofilm scaping via a novel small molecule.</title>
        <authorList>
            <person name="Jeske O."/>
            <person name="Boedeker C."/>
            <person name="Wiegand S."/>
            <person name="Breitling P."/>
            <person name="Kallscheuer N."/>
            <person name="Jogler M."/>
            <person name="Rohde M."/>
            <person name="Petersen J."/>
            <person name="Medema M.H."/>
            <person name="Surup F."/>
            <person name="Jogler C."/>
        </authorList>
    </citation>
    <scope>NUCLEOTIDE SEQUENCE [LARGE SCALE GENOMIC DNA]</scope>
    <source>
        <strain evidence="2 3">Mal15</strain>
    </source>
</reference>
<dbReference type="RefSeq" id="WP_147868513.1">
    <property type="nucleotide sequence ID" value="NZ_CP036264.1"/>
</dbReference>
<feature type="region of interest" description="Disordered" evidence="1">
    <location>
        <begin position="1"/>
        <end position="25"/>
    </location>
</feature>
<gene>
    <name evidence="2" type="ORF">Mal15_31080</name>
</gene>
<evidence type="ECO:0000256" key="1">
    <source>
        <dbReference type="SAM" id="MobiDB-lite"/>
    </source>
</evidence>
<dbReference type="KEGG" id="smam:Mal15_31080"/>
<name>A0A5B9MEU8_9BACT</name>
<feature type="compositionally biased region" description="Polar residues" evidence="1">
    <location>
        <begin position="290"/>
        <end position="301"/>
    </location>
</feature>
<keyword evidence="3" id="KW-1185">Reference proteome</keyword>
<protein>
    <submittedName>
        <fullName evidence="2">Uncharacterized protein</fullName>
    </submittedName>
</protein>
<feature type="region of interest" description="Disordered" evidence="1">
    <location>
        <begin position="178"/>
        <end position="200"/>
    </location>
</feature>
<feature type="compositionally biased region" description="Pro residues" evidence="1">
    <location>
        <begin position="353"/>
        <end position="362"/>
    </location>
</feature>
<feature type="compositionally biased region" description="Basic residues" evidence="1">
    <location>
        <begin position="1"/>
        <end position="23"/>
    </location>
</feature>
<feature type="region of interest" description="Disordered" evidence="1">
    <location>
        <begin position="215"/>
        <end position="408"/>
    </location>
</feature>
<evidence type="ECO:0000313" key="2">
    <source>
        <dbReference type="EMBL" id="QEF99049.1"/>
    </source>
</evidence>
<dbReference type="Proteomes" id="UP000321353">
    <property type="component" value="Chromosome"/>
</dbReference>
<organism evidence="2 3">
    <name type="scientific">Stieleria maiorica</name>
    <dbReference type="NCBI Taxonomy" id="2795974"/>
    <lineage>
        <taxon>Bacteria</taxon>
        <taxon>Pseudomonadati</taxon>
        <taxon>Planctomycetota</taxon>
        <taxon>Planctomycetia</taxon>
        <taxon>Pirellulales</taxon>
        <taxon>Pirellulaceae</taxon>
        <taxon>Stieleria</taxon>
    </lineage>
</organism>
<dbReference type="AlphaFoldDB" id="A0A5B9MEU8"/>
<evidence type="ECO:0000313" key="3">
    <source>
        <dbReference type="Proteomes" id="UP000321353"/>
    </source>
</evidence>
<accession>A0A5B9MEU8</accession>
<sequence>MPGKSQQKRPQPRAIPRGRRSTTKRLATSATLALAALTSAAGIHSIPDARADHPATLQRVGRLLGVGWGDGYHVCRDGGCRPGADLPPHGFPDQFGHKRCADGCGQIYPAGTALPQVRHGLPHLLTGLPKLPPVSGPAVYSAGVAPCHSPNRTRTTCDDAACDVSGCDYADEIVDAPNALAGPETNSPPNAPPEPSSAVADAPLSNIQQIQPGPAVTLSNESDESMALPPDWMAGPDPLTDPAEAADRQLQVDSPAASAAPGPKAPQRTFQPEVVASPSDETTLLDLSPPTLNTEAASEQSGEPDLLNDPAYEQRLPPAAHFRGIDDLGTVEVSPRDASDAAVDIPVQLRPIPQDPPQPFATPPVRSNPYIGSGHRNSSSQTQSAAPRVATLPGSGANRDWNPIRQPE</sequence>
<feature type="compositionally biased region" description="Polar residues" evidence="1">
    <location>
        <begin position="375"/>
        <end position="385"/>
    </location>
</feature>